<dbReference type="Gene3D" id="2.130.10.10">
    <property type="entry name" value="YVTN repeat-like/Quinoprotein amine dehydrogenase"/>
    <property type="match status" value="1"/>
</dbReference>
<accession>A0ABV8S676</accession>
<evidence type="ECO:0000313" key="3">
    <source>
        <dbReference type="Proteomes" id="UP001595755"/>
    </source>
</evidence>
<reference evidence="3" key="1">
    <citation type="journal article" date="2019" name="Int. J. Syst. Evol. Microbiol.">
        <title>The Global Catalogue of Microorganisms (GCM) 10K type strain sequencing project: providing services to taxonomists for standard genome sequencing and annotation.</title>
        <authorList>
            <consortium name="The Broad Institute Genomics Platform"/>
            <consortium name="The Broad Institute Genome Sequencing Center for Infectious Disease"/>
            <person name="Wu L."/>
            <person name="Ma J."/>
        </authorList>
    </citation>
    <scope>NUCLEOTIDE SEQUENCE [LARGE SCALE GENOMIC DNA]</scope>
    <source>
        <strain evidence="3">CGMCC 4.1641</strain>
    </source>
</reference>
<dbReference type="Pfam" id="PF14583">
    <property type="entry name" value="Pectate_lyase22"/>
    <property type="match status" value="1"/>
</dbReference>
<sequence length="411" mass="45555">MKGTVIKHQMKERVDPETGRRVKQLTSLPGNFHHLYFTSSSFTAGDTHVLYIGDHGSGPNLFKLSLADGSAVQLTDNRNGIMRSYVYYDGKDNVGLAKASPSYNAATNRLLYIQDDEIRLLHVDTLEETSLGKLPGKVMTGFTHLSADGTIAAVPIIAEDAFQVGSGNPFGQIREKVAREYLSSRMLLINVEDASTKELFTQPGWITHVQFHPENDGALLYNHEGGLVEQRIWLYAEGAIRKVREQSAGENALWICHEMWTQSGKGIIYHGTYGIPNDPAMAELSRPQSEIASFVGHYELETDEFREILFPSGMQAYGHFTSNSTDEVLVTDGVIDDRSIHLVTPDWRNGTASWTKLCAHGSSFGVQDVHPHPIFSNDDRYVLFTSDAHNEKLKGHLYIVDATDAANKGGD</sequence>
<dbReference type="Proteomes" id="UP001595755">
    <property type="component" value="Unassembled WGS sequence"/>
</dbReference>
<evidence type="ECO:0000259" key="1">
    <source>
        <dbReference type="Pfam" id="PF14583"/>
    </source>
</evidence>
<keyword evidence="3" id="KW-1185">Reference proteome</keyword>
<dbReference type="InterPro" id="IPR015943">
    <property type="entry name" value="WD40/YVTN_repeat-like_dom_sf"/>
</dbReference>
<organism evidence="2 3">
    <name type="scientific">Cohnella boryungensis</name>
    <dbReference type="NCBI Taxonomy" id="768479"/>
    <lineage>
        <taxon>Bacteria</taxon>
        <taxon>Bacillati</taxon>
        <taxon>Bacillota</taxon>
        <taxon>Bacilli</taxon>
        <taxon>Bacillales</taxon>
        <taxon>Paenibacillaceae</taxon>
        <taxon>Cohnella</taxon>
    </lineage>
</organism>
<dbReference type="GO" id="GO:0016829">
    <property type="term" value="F:lyase activity"/>
    <property type="evidence" value="ECO:0007669"/>
    <property type="project" value="UniProtKB-KW"/>
</dbReference>
<name>A0ABV8S676_9BACL</name>
<dbReference type="EMBL" id="JBHSED010000003">
    <property type="protein sequence ID" value="MFC4302343.1"/>
    <property type="molecule type" value="Genomic_DNA"/>
</dbReference>
<protein>
    <submittedName>
        <fullName evidence="2">Oligogalacturonate lyase family protein</fullName>
    </submittedName>
</protein>
<dbReference type="InterPro" id="IPR027946">
    <property type="entry name" value="Ogl_dom"/>
</dbReference>
<comment type="caution">
    <text evidence="2">The sequence shown here is derived from an EMBL/GenBank/DDBJ whole genome shotgun (WGS) entry which is preliminary data.</text>
</comment>
<gene>
    <name evidence="2" type="ORF">ACFO1S_02665</name>
</gene>
<evidence type="ECO:0000313" key="2">
    <source>
        <dbReference type="EMBL" id="MFC4302343.1"/>
    </source>
</evidence>
<dbReference type="RefSeq" id="WP_204600787.1">
    <property type="nucleotide sequence ID" value="NZ_JBHSED010000003.1"/>
</dbReference>
<proteinExistence type="predicted"/>
<feature type="domain" description="Oligogalacturonate lyase" evidence="1">
    <location>
        <begin position="2"/>
        <end position="270"/>
    </location>
</feature>
<dbReference type="SUPFAM" id="SSF82171">
    <property type="entry name" value="DPP6 N-terminal domain-like"/>
    <property type="match status" value="1"/>
</dbReference>
<keyword evidence="2" id="KW-0456">Lyase</keyword>